<name>A0ABD2X743_9HYME</name>
<dbReference type="Gene3D" id="1.10.10.2590">
    <property type="entry name" value="BEN domain"/>
    <property type="match status" value="1"/>
</dbReference>
<feature type="compositionally biased region" description="Basic and acidic residues" evidence="1">
    <location>
        <begin position="134"/>
        <end position="175"/>
    </location>
</feature>
<evidence type="ECO:0000256" key="1">
    <source>
        <dbReference type="SAM" id="MobiDB-lite"/>
    </source>
</evidence>
<feature type="domain" description="BEN" evidence="2">
    <location>
        <begin position="333"/>
        <end position="430"/>
    </location>
</feature>
<dbReference type="PROSITE" id="PS51457">
    <property type="entry name" value="BEN"/>
    <property type="match status" value="1"/>
</dbReference>
<accession>A0ABD2X743</accession>
<protein>
    <recommendedName>
        <fullName evidence="2">BEN domain-containing protein</fullName>
    </recommendedName>
</protein>
<gene>
    <name evidence="3" type="ORF">TKK_005851</name>
</gene>
<organism evidence="3 4">
    <name type="scientific">Trichogramma kaykai</name>
    <dbReference type="NCBI Taxonomy" id="54128"/>
    <lineage>
        <taxon>Eukaryota</taxon>
        <taxon>Metazoa</taxon>
        <taxon>Ecdysozoa</taxon>
        <taxon>Arthropoda</taxon>
        <taxon>Hexapoda</taxon>
        <taxon>Insecta</taxon>
        <taxon>Pterygota</taxon>
        <taxon>Neoptera</taxon>
        <taxon>Endopterygota</taxon>
        <taxon>Hymenoptera</taxon>
        <taxon>Apocrita</taxon>
        <taxon>Proctotrupomorpha</taxon>
        <taxon>Chalcidoidea</taxon>
        <taxon>Trichogrammatidae</taxon>
        <taxon>Trichogramma</taxon>
    </lineage>
</organism>
<evidence type="ECO:0000259" key="2">
    <source>
        <dbReference type="PROSITE" id="PS51457"/>
    </source>
</evidence>
<reference evidence="3 4" key="1">
    <citation type="journal article" date="2024" name="bioRxiv">
        <title>A reference genome for Trichogramma kaykai: A tiny desert-dwelling parasitoid wasp with competing sex-ratio distorters.</title>
        <authorList>
            <person name="Culotta J."/>
            <person name="Lindsey A.R."/>
        </authorList>
    </citation>
    <scope>NUCLEOTIDE SEQUENCE [LARGE SCALE GENOMIC DNA]</scope>
    <source>
        <strain evidence="3 4">KSX58</strain>
    </source>
</reference>
<proteinExistence type="predicted"/>
<feature type="compositionally biased region" description="Acidic residues" evidence="1">
    <location>
        <begin position="176"/>
        <end position="198"/>
    </location>
</feature>
<evidence type="ECO:0000313" key="3">
    <source>
        <dbReference type="EMBL" id="KAL3400694.1"/>
    </source>
</evidence>
<evidence type="ECO:0000313" key="4">
    <source>
        <dbReference type="Proteomes" id="UP001627154"/>
    </source>
</evidence>
<dbReference type="EMBL" id="JBJJXI010000050">
    <property type="protein sequence ID" value="KAL3400694.1"/>
    <property type="molecule type" value="Genomic_DNA"/>
</dbReference>
<keyword evidence="4" id="KW-1185">Reference proteome</keyword>
<comment type="caution">
    <text evidence="3">The sequence shown here is derived from an EMBL/GenBank/DDBJ whole genome shotgun (WGS) entry which is preliminary data.</text>
</comment>
<feature type="region of interest" description="Disordered" evidence="1">
    <location>
        <begin position="134"/>
        <end position="198"/>
    </location>
</feature>
<dbReference type="InterPro" id="IPR018379">
    <property type="entry name" value="BEN_domain"/>
</dbReference>
<sequence length="430" mass="49745">MNSEILEKLKDIKDEHCILVKFVNEHEEPIDIGFLPWIKNDIDKGRLTKIEENSEDIEVYWPNCNTTSARTLKNQLKSVDFLAEPVKILGSGCIFKNYTAWTEMKEKMENLKNYGSLSPTKGLRKNRSKKIDEDYVYDSKNKEKQTGTKTEKPRKIQEPKVECKKTPELDDKYQENTEEIDYKDDEDDEDHEDDEDDEMVKTLEQKDEEIEKLQAQLKQSESKIVDLEIEMKIKTKRINSLKEELESEKLKIKFSQDDMNFIESSETKISKIIEEAQNVANNLRNLRKRNNQDDITIEQEFNKNKKYKVELSDIKKEVNSMAATVKTKKELDPTNYTLTDKQKAGLPRDSIKSYAGVILGRLFLPAELSNSSLTGKLSNYSLAMNPNAVARPALSPNRLHAARNYTAELFPKTKDWKALFNSAAKNKLGR</sequence>
<dbReference type="AlphaFoldDB" id="A0ABD2X743"/>
<dbReference type="Proteomes" id="UP001627154">
    <property type="component" value="Unassembled WGS sequence"/>
</dbReference>